<evidence type="ECO:0000256" key="2">
    <source>
        <dbReference type="ARBA" id="ARBA00007727"/>
    </source>
</evidence>
<dbReference type="GO" id="GO:0005794">
    <property type="term" value="C:Golgi apparatus"/>
    <property type="evidence" value="ECO:0007669"/>
    <property type="project" value="TreeGrafter"/>
</dbReference>
<name>A0A834GQB4_RHOSS</name>
<dbReference type="Proteomes" id="UP000626092">
    <property type="component" value="Unassembled WGS sequence"/>
</dbReference>
<feature type="domain" description="Trichome birefringence-like N-terminal" evidence="8">
    <location>
        <begin position="75"/>
        <end position="127"/>
    </location>
</feature>
<evidence type="ECO:0000256" key="3">
    <source>
        <dbReference type="ARBA" id="ARBA00022692"/>
    </source>
</evidence>
<dbReference type="EMBL" id="WJXA01000008">
    <property type="protein sequence ID" value="KAF7136396.1"/>
    <property type="molecule type" value="Genomic_DNA"/>
</dbReference>
<dbReference type="Pfam" id="PF13839">
    <property type="entry name" value="PC-Esterase"/>
    <property type="match status" value="1"/>
</dbReference>
<evidence type="ECO:0000259" key="8">
    <source>
        <dbReference type="Pfam" id="PF14416"/>
    </source>
</evidence>
<reference evidence="9" key="1">
    <citation type="submission" date="2019-11" db="EMBL/GenBank/DDBJ databases">
        <authorList>
            <person name="Liu Y."/>
            <person name="Hou J."/>
            <person name="Li T.-Q."/>
            <person name="Guan C.-H."/>
            <person name="Wu X."/>
            <person name="Wu H.-Z."/>
            <person name="Ling F."/>
            <person name="Zhang R."/>
            <person name="Shi X.-G."/>
            <person name="Ren J.-P."/>
            <person name="Chen E.-F."/>
            <person name="Sun J.-M."/>
        </authorList>
    </citation>
    <scope>NUCLEOTIDE SEQUENCE</scope>
    <source>
        <strain evidence="9">Adult_tree_wgs_1</strain>
        <tissue evidence="9">Leaves</tissue>
    </source>
</reference>
<evidence type="ECO:0000313" key="9">
    <source>
        <dbReference type="EMBL" id="KAF7136396.1"/>
    </source>
</evidence>
<evidence type="ECO:0008006" key="11">
    <source>
        <dbReference type="Google" id="ProtNLM"/>
    </source>
</evidence>
<comment type="caution">
    <text evidence="9">The sequence shown here is derived from an EMBL/GenBank/DDBJ whole genome shotgun (WGS) entry which is preliminary data.</text>
</comment>
<dbReference type="GO" id="GO:0016020">
    <property type="term" value="C:membrane"/>
    <property type="evidence" value="ECO:0007669"/>
    <property type="project" value="UniProtKB-SubCell"/>
</dbReference>
<dbReference type="GO" id="GO:0016413">
    <property type="term" value="F:O-acetyltransferase activity"/>
    <property type="evidence" value="ECO:0007669"/>
    <property type="project" value="InterPro"/>
</dbReference>
<keyword evidence="10" id="KW-1185">Reference proteome</keyword>
<protein>
    <recommendedName>
        <fullName evidence="11">Trichome birefringence-like N-terminal domain-containing protein</fullName>
    </recommendedName>
</protein>
<keyword evidence="4" id="KW-0735">Signal-anchor</keyword>
<dbReference type="Pfam" id="PF14416">
    <property type="entry name" value="PMR5N"/>
    <property type="match status" value="1"/>
</dbReference>
<dbReference type="OrthoDB" id="630188at2759"/>
<dbReference type="AlphaFoldDB" id="A0A834GQB4"/>
<comment type="similarity">
    <text evidence="2">Belongs to the PC-esterase family. TBL subfamily.</text>
</comment>
<evidence type="ECO:0000313" key="10">
    <source>
        <dbReference type="Proteomes" id="UP000626092"/>
    </source>
</evidence>
<keyword evidence="6" id="KW-0472">Membrane</keyword>
<dbReference type="PANTHER" id="PTHR32285:SF48">
    <property type="entry name" value="PROTEIN TRICHOME BIREFRINGENCE-LIKE 19"/>
    <property type="match status" value="1"/>
</dbReference>
<evidence type="ECO:0000256" key="5">
    <source>
        <dbReference type="ARBA" id="ARBA00022989"/>
    </source>
</evidence>
<evidence type="ECO:0000256" key="4">
    <source>
        <dbReference type="ARBA" id="ARBA00022968"/>
    </source>
</evidence>
<organism evidence="9 10">
    <name type="scientific">Rhododendron simsii</name>
    <name type="common">Sims's rhododendron</name>
    <dbReference type="NCBI Taxonomy" id="118357"/>
    <lineage>
        <taxon>Eukaryota</taxon>
        <taxon>Viridiplantae</taxon>
        <taxon>Streptophyta</taxon>
        <taxon>Embryophyta</taxon>
        <taxon>Tracheophyta</taxon>
        <taxon>Spermatophyta</taxon>
        <taxon>Magnoliopsida</taxon>
        <taxon>eudicotyledons</taxon>
        <taxon>Gunneridae</taxon>
        <taxon>Pentapetalae</taxon>
        <taxon>asterids</taxon>
        <taxon>Ericales</taxon>
        <taxon>Ericaceae</taxon>
        <taxon>Ericoideae</taxon>
        <taxon>Rhodoreae</taxon>
        <taxon>Rhododendron</taxon>
    </lineage>
</organism>
<proteinExistence type="inferred from homology"/>
<keyword evidence="5" id="KW-1133">Transmembrane helix</keyword>
<sequence>MKFNDNSSSNMVILFILALALLAIIPIYVHKASPSLSWSSDIDINVSTPLHQETDKSDISLRFPAKNSDTLTRTKCNLFEGNWVPNLDMPYYTNETKCVIDNRQNCMKFGRPDSDYMKWRWKPNGCELPLFDAAKFLELVRRKSMAFVGDSVARNQMQSLICLLTNVTRPLDVSHMMEEPAEHYFYSQYNFTLALIWSTHLVGANLAPNPYNKSPANLTLDLPESSWWPEIESYDFVIVSSGHWFLKPLRFYEKGKFVGCHICRKEHTTDLNMYYAYRMAFRTMFRTLLTLPKFKGTVFMRTVTGSHVDHREGSWTEDGDCAWTRPFRKEEARTDEVISEMYSIQVEEFRAAEREGRGKGLKFGLLDVSAAMSLRPDGHPNRYGHWPHEKIRRPDCLHWCLPGPIDIWNEILLHMMMN</sequence>
<dbReference type="InterPro" id="IPR026057">
    <property type="entry name" value="TBL_C"/>
</dbReference>
<dbReference type="InterPro" id="IPR025846">
    <property type="entry name" value="TBL_N"/>
</dbReference>
<dbReference type="InterPro" id="IPR029962">
    <property type="entry name" value="TBL"/>
</dbReference>
<accession>A0A834GQB4</accession>
<feature type="domain" description="Trichome birefringence-like C-terminal" evidence="7">
    <location>
        <begin position="128"/>
        <end position="415"/>
    </location>
</feature>
<evidence type="ECO:0000256" key="1">
    <source>
        <dbReference type="ARBA" id="ARBA00004167"/>
    </source>
</evidence>
<comment type="subcellular location">
    <subcellularLocation>
        <location evidence="1">Membrane</location>
        <topology evidence="1">Single-pass membrane protein</topology>
    </subcellularLocation>
</comment>
<evidence type="ECO:0000256" key="6">
    <source>
        <dbReference type="ARBA" id="ARBA00023136"/>
    </source>
</evidence>
<dbReference type="PANTHER" id="PTHR32285">
    <property type="entry name" value="PROTEIN TRICHOME BIREFRINGENCE-LIKE 9-RELATED"/>
    <property type="match status" value="1"/>
</dbReference>
<keyword evidence="3" id="KW-0812">Transmembrane</keyword>
<gene>
    <name evidence="9" type="ORF">RHSIM_Rhsim08G0080200</name>
</gene>
<evidence type="ECO:0000259" key="7">
    <source>
        <dbReference type="Pfam" id="PF13839"/>
    </source>
</evidence>